<dbReference type="EMBL" id="FAXA01000149">
    <property type="protein sequence ID" value="CUV01890.1"/>
    <property type="molecule type" value="Genomic_DNA"/>
</dbReference>
<gene>
    <name evidence="2" type="ORF">MGWOODY_Clf733</name>
</gene>
<sequence length="209" mass="22603">MLGAAVAPTVYVDRLLGTLLAFFLAVGIASHALDELNGRPLGTKIPPFVLVSLAVVSLGGAVALGILAGILESQWIFAFVAFGAFIAVFYNLGLWQNRFHSDLWFAFSWGAFPVLTSYWVCASRLDVAVVIVAVGCFFLTLAQRTLSTPVRAIRRKAVSVEGYIDLVDGERLEFDSERIIEVPERALALLGVATVILAAGLLTYRLQTQ</sequence>
<evidence type="ECO:0000256" key="1">
    <source>
        <dbReference type="SAM" id="Phobius"/>
    </source>
</evidence>
<dbReference type="AlphaFoldDB" id="A0A160VBF6"/>
<feature type="transmembrane region" description="Helical" evidence="1">
    <location>
        <begin position="15"/>
        <end position="33"/>
    </location>
</feature>
<feature type="transmembrane region" description="Helical" evidence="1">
    <location>
        <begin position="104"/>
        <end position="121"/>
    </location>
</feature>
<feature type="transmembrane region" description="Helical" evidence="1">
    <location>
        <begin position="45"/>
        <end position="68"/>
    </location>
</feature>
<feature type="transmembrane region" description="Helical" evidence="1">
    <location>
        <begin position="74"/>
        <end position="92"/>
    </location>
</feature>
<keyword evidence="1" id="KW-1133">Transmembrane helix</keyword>
<proteinExistence type="predicted"/>
<accession>A0A160VBF6</accession>
<name>A0A160VBF6_9ZZZZ</name>
<keyword evidence="1" id="KW-0472">Membrane</keyword>
<protein>
    <submittedName>
        <fullName evidence="2">Uncharacterized protein</fullName>
    </submittedName>
</protein>
<keyword evidence="1" id="KW-0812">Transmembrane</keyword>
<feature type="transmembrane region" description="Helical" evidence="1">
    <location>
        <begin position="186"/>
        <end position="206"/>
    </location>
</feature>
<reference evidence="2" key="1">
    <citation type="submission" date="2015-10" db="EMBL/GenBank/DDBJ databases">
        <authorList>
            <person name="Gilbert D.G."/>
        </authorList>
    </citation>
    <scope>NUCLEOTIDE SEQUENCE</scope>
</reference>
<organism evidence="2">
    <name type="scientific">hydrothermal vent metagenome</name>
    <dbReference type="NCBI Taxonomy" id="652676"/>
    <lineage>
        <taxon>unclassified sequences</taxon>
        <taxon>metagenomes</taxon>
        <taxon>ecological metagenomes</taxon>
    </lineage>
</organism>
<evidence type="ECO:0000313" key="2">
    <source>
        <dbReference type="EMBL" id="CUV01890.1"/>
    </source>
</evidence>
<feature type="transmembrane region" description="Helical" evidence="1">
    <location>
        <begin position="127"/>
        <end position="146"/>
    </location>
</feature>